<feature type="signal peptide" evidence="1">
    <location>
        <begin position="1"/>
        <end position="22"/>
    </location>
</feature>
<dbReference type="RefSeq" id="WP_021707064.1">
    <property type="nucleotide sequence ID" value="NZ_BATJ01000023.1"/>
</dbReference>
<dbReference type="EMBL" id="BATJ01000023">
    <property type="protein sequence ID" value="GAD69096.1"/>
    <property type="molecule type" value="Genomic_DNA"/>
</dbReference>
<dbReference type="eggNOG" id="ENOG5031NKW">
    <property type="taxonomic scope" value="Bacteria"/>
</dbReference>
<evidence type="ECO:0000313" key="3">
    <source>
        <dbReference type="Proteomes" id="UP000016570"/>
    </source>
</evidence>
<evidence type="ECO:0000256" key="1">
    <source>
        <dbReference type="SAM" id="SignalP"/>
    </source>
</evidence>
<dbReference type="AlphaFoldDB" id="U2ZMT0"/>
<evidence type="ECO:0000313" key="2">
    <source>
        <dbReference type="EMBL" id="GAD69096.1"/>
    </source>
</evidence>
<evidence type="ECO:0008006" key="4">
    <source>
        <dbReference type="Google" id="ProtNLM"/>
    </source>
</evidence>
<keyword evidence="1" id="KW-0732">Signal</keyword>
<dbReference type="PROSITE" id="PS51257">
    <property type="entry name" value="PROKAR_LIPOPROTEIN"/>
    <property type="match status" value="1"/>
</dbReference>
<gene>
    <name evidence="2" type="ORF">VPR01S_23_00070</name>
</gene>
<name>U2ZMT0_VIBPR</name>
<organism evidence="2 3">
    <name type="scientific">Vibrio proteolyticus NBRC 13287</name>
    <dbReference type="NCBI Taxonomy" id="1219065"/>
    <lineage>
        <taxon>Bacteria</taxon>
        <taxon>Pseudomonadati</taxon>
        <taxon>Pseudomonadota</taxon>
        <taxon>Gammaproteobacteria</taxon>
        <taxon>Vibrionales</taxon>
        <taxon>Vibrionaceae</taxon>
        <taxon>Vibrio</taxon>
    </lineage>
</organism>
<proteinExistence type="predicted"/>
<accession>U2ZMT0</accession>
<keyword evidence="3" id="KW-1185">Reference proteome</keyword>
<dbReference type="Proteomes" id="UP000016570">
    <property type="component" value="Unassembled WGS sequence"/>
</dbReference>
<sequence length="97" mass="11224">MRKLCLGITLLLLITGCSNKQASTAGMRSTSVNSYAQNMSNMELCETLYYGRATTQTKAAIGVEFNKRRLTRRWCDNENEKWYAEEFLEWLTKRDAK</sequence>
<reference evidence="2 3" key="1">
    <citation type="submission" date="2013-09" db="EMBL/GenBank/DDBJ databases">
        <title>Whole genome shotgun sequence of Vibrio proteolyticus NBRC 13287.</title>
        <authorList>
            <person name="Isaki S."/>
            <person name="Hosoyama A."/>
            <person name="Numata M."/>
            <person name="Hashimoto M."/>
            <person name="Hosoyama Y."/>
            <person name="Tsuchikane K."/>
            <person name="Noguchi M."/>
            <person name="Hirakata S."/>
            <person name="Ichikawa N."/>
            <person name="Ohji S."/>
            <person name="Yamazoe A."/>
            <person name="Fujita N."/>
        </authorList>
    </citation>
    <scope>NUCLEOTIDE SEQUENCE [LARGE SCALE GENOMIC DNA]</scope>
    <source>
        <strain evidence="2 3">NBRC 13287</strain>
    </source>
</reference>
<feature type="chain" id="PRO_5004637080" description="Lipoprotein" evidence="1">
    <location>
        <begin position="23"/>
        <end position="97"/>
    </location>
</feature>
<comment type="caution">
    <text evidence="2">The sequence shown here is derived from an EMBL/GenBank/DDBJ whole genome shotgun (WGS) entry which is preliminary data.</text>
</comment>
<protein>
    <recommendedName>
        <fullName evidence="4">Lipoprotein</fullName>
    </recommendedName>
</protein>